<dbReference type="SMART" id="SM00421">
    <property type="entry name" value="HTH_LUXR"/>
    <property type="match status" value="1"/>
</dbReference>
<comment type="caution">
    <text evidence="8">The sequence shown here is derived from an EMBL/GenBank/DDBJ whole genome shotgun (WGS) entry which is preliminary data.</text>
</comment>
<feature type="modified residue" description="4-aspartylphosphate" evidence="5">
    <location>
        <position position="54"/>
    </location>
</feature>
<keyword evidence="4" id="KW-0804">Transcription</keyword>
<dbReference type="SMART" id="SM00448">
    <property type="entry name" value="REC"/>
    <property type="match status" value="1"/>
</dbReference>
<evidence type="ECO:0000259" key="7">
    <source>
        <dbReference type="PROSITE" id="PS50110"/>
    </source>
</evidence>
<dbReference type="InterPro" id="IPR001789">
    <property type="entry name" value="Sig_transdc_resp-reg_receiver"/>
</dbReference>
<dbReference type="Gene3D" id="1.10.10.10">
    <property type="entry name" value="Winged helix-like DNA-binding domain superfamily/Winged helix DNA-binding domain"/>
    <property type="match status" value="1"/>
</dbReference>
<dbReference type="PROSITE" id="PS50110">
    <property type="entry name" value="RESPONSE_REGULATORY"/>
    <property type="match status" value="1"/>
</dbReference>
<keyword evidence="1 5" id="KW-0597">Phosphoprotein</keyword>
<feature type="domain" description="HTH luxR-type" evidence="6">
    <location>
        <begin position="138"/>
        <end position="203"/>
    </location>
</feature>
<accession>A0ABT8TEY1</accession>
<gene>
    <name evidence="8" type="ORF">QWI16_05610</name>
</gene>
<evidence type="ECO:0000256" key="3">
    <source>
        <dbReference type="ARBA" id="ARBA00023125"/>
    </source>
</evidence>
<dbReference type="Proteomes" id="UP001168380">
    <property type="component" value="Unassembled WGS sequence"/>
</dbReference>
<dbReference type="PANTHER" id="PTHR43214:SF41">
    <property type="entry name" value="NITRATE_NITRITE RESPONSE REGULATOR PROTEIN NARP"/>
    <property type="match status" value="1"/>
</dbReference>
<dbReference type="CDD" id="cd06170">
    <property type="entry name" value="LuxR_C_like"/>
    <property type="match status" value="1"/>
</dbReference>
<proteinExistence type="predicted"/>
<evidence type="ECO:0000256" key="1">
    <source>
        <dbReference type="ARBA" id="ARBA00022553"/>
    </source>
</evidence>
<organism evidence="8 9">
    <name type="scientific">Gilvimarinus algae</name>
    <dbReference type="NCBI Taxonomy" id="3058037"/>
    <lineage>
        <taxon>Bacteria</taxon>
        <taxon>Pseudomonadati</taxon>
        <taxon>Pseudomonadota</taxon>
        <taxon>Gammaproteobacteria</taxon>
        <taxon>Cellvibrionales</taxon>
        <taxon>Cellvibrionaceae</taxon>
        <taxon>Gilvimarinus</taxon>
    </lineage>
</organism>
<dbReference type="InterPro" id="IPR058245">
    <property type="entry name" value="NreC/VraR/RcsB-like_REC"/>
</dbReference>
<evidence type="ECO:0000256" key="2">
    <source>
        <dbReference type="ARBA" id="ARBA00023015"/>
    </source>
</evidence>
<dbReference type="PRINTS" id="PR00038">
    <property type="entry name" value="HTHLUXR"/>
</dbReference>
<dbReference type="Gene3D" id="3.40.50.2300">
    <property type="match status" value="1"/>
</dbReference>
<dbReference type="InterPro" id="IPR000792">
    <property type="entry name" value="Tscrpt_reg_LuxR_C"/>
</dbReference>
<dbReference type="SUPFAM" id="SSF52172">
    <property type="entry name" value="CheY-like"/>
    <property type="match status" value="1"/>
</dbReference>
<evidence type="ECO:0000313" key="9">
    <source>
        <dbReference type="Proteomes" id="UP001168380"/>
    </source>
</evidence>
<dbReference type="Pfam" id="PF00072">
    <property type="entry name" value="Response_reg"/>
    <property type="match status" value="1"/>
</dbReference>
<dbReference type="InterPro" id="IPR011006">
    <property type="entry name" value="CheY-like_superfamily"/>
</dbReference>
<dbReference type="InterPro" id="IPR016032">
    <property type="entry name" value="Sig_transdc_resp-reg_C-effctor"/>
</dbReference>
<feature type="domain" description="Response regulatory" evidence="7">
    <location>
        <begin position="3"/>
        <end position="118"/>
    </location>
</feature>
<dbReference type="PROSITE" id="PS50043">
    <property type="entry name" value="HTH_LUXR_2"/>
    <property type="match status" value="1"/>
</dbReference>
<keyword evidence="3" id="KW-0238">DNA-binding</keyword>
<keyword evidence="9" id="KW-1185">Reference proteome</keyword>
<evidence type="ECO:0000259" key="6">
    <source>
        <dbReference type="PROSITE" id="PS50043"/>
    </source>
</evidence>
<dbReference type="PANTHER" id="PTHR43214">
    <property type="entry name" value="TWO-COMPONENT RESPONSE REGULATOR"/>
    <property type="match status" value="1"/>
</dbReference>
<dbReference type="CDD" id="cd17535">
    <property type="entry name" value="REC_NarL-like"/>
    <property type="match status" value="1"/>
</dbReference>
<dbReference type="Pfam" id="PF00196">
    <property type="entry name" value="GerE"/>
    <property type="match status" value="1"/>
</dbReference>
<keyword evidence="2" id="KW-0805">Transcription regulation</keyword>
<protein>
    <submittedName>
        <fullName evidence="8">Response regulator transcription factor</fullName>
    </submittedName>
</protein>
<dbReference type="SUPFAM" id="SSF46894">
    <property type="entry name" value="C-terminal effector domain of the bipartite response regulators"/>
    <property type="match status" value="1"/>
</dbReference>
<dbReference type="InterPro" id="IPR039420">
    <property type="entry name" value="WalR-like"/>
</dbReference>
<dbReference type="RefSeq" id="WP_302711783.1">
    <property type="nucleotide sequence ID" value="NZ_JAULRT010000035.1"/>
</dbReference>
<reference evidence="8" key="1">
    <citation type="submission" date="2023-07" db="EMBL/GenBank/DDBJ databases">
        <title>Gilvimarinus algae sp. nov., isolated from the surface of Kelp.</title>
        <authorList>
            <person name="Sun Y.Y."/>
            <person name="Gong Y."/>
            <person name="Du Z.J."/>
        </authorList>
    </citation>
    <scope>NUCLEOTIDE SEQUENCE</scope>
    <source>
        <strain evidence="8">SDUM040014</strain>
    </source>
</reference>
<sequence length="208" mass="22603">MQSALVIEDNRMTAKALAGYLRSAFTGIDVRLCESLAQARDQLARQRPDIVLLDIGLPDGKGTALLEEPCLSGVPWVVMITIFDDDEHLFAALRAGAQGYLLKDETDERFIEALKGIVAGRPPLSPAIARAMMSHFRPKLPRTDLSPRELELLQLIADGLSVRAAAERMGLASNTAAGYLKTIYQKLQVNSRAGVTRKAVELGLVPPV</sequence>
<dbReference type="EMBL" id="JAULRT010000035">
    <property type="protein sequence ID" value="MDO3381643.1"/>
    <property type="molecule type" value="Genomic_DNA"/>
</dbReference>
<evidence type="ECO:0000256" key="5">
    <source>
        <dbReference type="PROSITE-ProRule" id="PRU00169"/>
    </source>
</evidence>
<name>A0ABT8TEY1_9GAMM</name>
<evidence type="ECO:0000256" key="4">
    <source>
        <dbReference type="ARBA" id="ARBA00023163"/>
    </source>
</evidence>
<evidence type="ECO:0000313" key="8">
    <source>
        <dbReference type="EMBL" id="MDO3381643.1"/>
    </source>
</evidence>
<dbReference type="InterPro" id="IPR036388">
    <property type="entry name" value="WH-like_DNA-bd_sf"/>
</dbReference>